<reference evidence="3" key="1">
    <citation type="submission" date="2016-11" db="UniProtKB">
        <authorList>
            <consortium name="WormBaseParasite"/>
        </authorList>
    </citation>
    <scope>IDENTIFICATION</scope>
</reference>
<dbReference type="InterPro" id="IPR018817">
    <property type="entry name" value="7TM_GPCR_serpentine_rcpt_Srz"/>
</dbReference>
<name>A0A1I7THA5_9PELO</name>
<evidence type="ECO:0000313" key="2">
    <source>
        <dbReference type="Proteomes" id="UP000095282"/>
    </source>
</evidence>
<keyword evidence="1" id="KW-0472">Membrane</keyword>
<keyword evidence="1" id="KW-0812">Transmembrane</keyword>
<dbReference type="PANTHER" id="PTHR31720:SF3">
    <property type="entry name" value="SERPENTINE RECEPTOR, CLASS Z-RELATED"/>
    <property type="match status" value="1"/>
</dbReference>
<keyword evidence="1" id="KW-1133">Transmembrane helix</keyword>
<dbReference type="AlphaFoldDB" id="A0A1I7THA5"/>
<dbReference type="Pfam" id="PF10325">
    <property type="entry name" value="7TM_GPCR_Srz"/>
    <property type="match status" value="1"/>
</dbReference>
<protein>
    <submittedName>
        <fullName evidence="3">DDE_Tnp_1_7 domain-containing protein</fullName>
    </submittedName>
</protein>
<proteinExistence type="predicted"/>
<evidence type="ECO:0000313" key="3">
    <source>
        <dbReference type="WBParaSite" id="Csp11.Scaffold612.g5922.t1"/>
    </source>
</evidence>
<dbReference type="Proteomes" id="UP000095282">
    <property type="component" value="Unplaced"/>
</dbReference>
<keyword evidence="2" id="KW-1185">Reference proteome</keyword>
<feature type="transmembrane region" description="Helical" evidence="1">
    <location>
        <begin position="21"/>
        <end position="43"/>
    </location>
</feature>
<dbReference type="PANTHER" id="PTHR31720">
    <property type="entry name" value="SERPENTINE RECEPTOR, CLASS Z-RELATED"/>
    <property type="match status" value="1"/>
</dbReference>
<dbReference type="WBParaSite" id="Csp11.Scaffold612.g5922.t1">
    <property type="protein sequence ID" value="Csp11.Scaffold612.g5922.t1"/>
    <property type="gene ID" value="Csp11.Scaffold612.g5922"/>
</dbReference>
<evidence type="ECO:0000256" key="1">
    <source>
        <dbReference type="SAM" id="Phobius"/>
    </source>
</evidence>
<organism evidence="2 3">
    <name type="scientific">Caenorhabditis tropicalis</name>
    <dbReference type="NCBI Taxonomy" id="1561998"/>
    <lineage>
        <taxon>Eukaryota</taxon>
        <taxon>Metazoa</taxon>
        <taxon>Ecdysozoa</taxon>
        <taxon>Nematoda</taxon>
        <taxon>Chromadorea</taxon>
        <taxon>Rhabditida</taxon>
        <taxon>Rhabditina</taxon>
        <taxon>Rhabditomorpha</taxon>
        <taxon>Rhabditoidea</taxon>
        <taxon>Rhabditidae</taxon>
        <taxon>Peloderinae</taxon>
        <taxon>Caenorhabditis</taxon>
    </lineage>
</organism>
<sequence>MISIQKLGHLASCQLNKPQRYVLWQLVAVLIGKAISMSGIFLTDDEDYLNTIMNIKILDGLYSPIIVQLTYLGCNRHNLKSLSSSLKPKNFCRVLFCPCCVKERVEPREYRIESTGRD</sequence>
<accession>A0A1I7THA5</accession>